<keyword evidence="3" id="KW-0540">Nuclease</keyword>
<dbReference type="SUPFAM" id="SSF88723">
    <property type="entry name" value="PIN domain-like"/>
    <property type="match status" value="1"/>
</dbReference>
<dbReference type="KEGG" id="bvv:BHK69_11720"/>
<evidence type="ECO:0000313" key="10">
    <source>
        <dbReference type="Proteomes" id="UP000094969"/>
    </source>
</evidence>
<dbReference type="OrthoDB" id="9800524at2"/>
<keyword evidence="6" id="KW-0460">Magnesium</keyword>
<dbReference type="Pfam" id="PF01850">
    <property type="entry name" value="PIN"/>
    <property type="match status" value="1"/>
</dbReference>
<feature type="domain" description="PIN" evidence="8">
    <location>
        <begin position="4"/>
        <end position="119"/>
    </location>
</feature>
<dbReference type="InterPro" id="IPR029060">
    <property type="entry name" value="PIN-like_dom_sf"/>
</dbReference>
<dbReference type="GO" id="GO:0046872">
    <property type="term" value="F:metal ion binding"/>
    <property type="evidence" value="ECO:0007669"/>
    <property type="project" value="UniProtKB-KW"/>
</dbReference>
<name>A0A1D7U116_9HYPH</name>
<gene>
    <name evidence="9" type="ORF">BHK69_11720</name>
</gene>
<reference evidence="9 10" key="1">
    <citation type="journal article" date="2015" name="Antonie Van Leeuwenhoek">
        <title>Bosea vaviloviae sp. nov., a new species of slow-growing rhizobia isolated from nodules of the relict species Vavilovia formosa (Stev.) Fed.</title>
        <authorList>
            <person name="Safronova V.I."/>
            <person name="Kuznetsova I.G."/>
            <person name="Sazanova A.L."/>
            <person name="Kimeklis A.K."/>
            <person name="Belimov A.A."/>
            <person name="Andronov E.E."/>
            <person name="Pinaev A.G."/>
            <person name="Chizhevskaya E.P."/>
            <person name="Pukhaev A.R."/>
            <person name="Popov K.P."/>
            <person name="Willems A."/>
            <person name="Tikhonovich I.A."/>
        </authorList>
    </citation>
    <scope>NUCLEOTIDE SEQUENCE [LARGE SCALE GENOMIC DNA]</scope>
    <source>
        <strain evidence="9 10">Vaf18</strain>
    </source>
</reference>
<protein>
    <submittedName>
        <fullName evidence="9">DNA-binding protein</fullName>
    </submittedName>
</protein>
<dbReference type="GO" id="GO:0016787">
    <property type="term" value="F:hydrolase activity"/>
    <property type="evidence" value="ECO:0007669"/>
    <property type="project" value="UniProtKB-KW"/>
</dbReference>
<dbReference type="STRING" id="1526658.BHK69_11720"/>
<keyword evidence="9" id="KW-0238">DNA-binding</keyword>
<dbReference type="GO" id="GO:0003677">
    <property type="term" value="F:DNA binding"/>
    <property type="evidence" value="ECO:0007669"/>
    <property type="project" value="UniProtKB-KW"/>
</dbReference>
<dbReference type="Proteomes" id="UP000094969">
    <property type="component" value="Chromosome"/>
</dbReference>
<dbReference type="PANTHER" id="PTHR33653">
    <property type="entry name" value="RIBONUCLEASE VAPC2"/>
    <property type="match status" value="1"/>
</dbReference>
<dbReference type="RefSeq" id="WP_069690255.1">
    <property type="nucleotide sequence ID" value="NZ_CP017147.1"/>
</dbReference>
<evidence type="ECO:0000256" key="7">
    <source>
        <dbReference type="ARBA" id="ARBA00038093"/>
    </source>
</evidence>
<dbReference type="InterPro" id="IPR050556">
    <property type="entry name" value="Type_II_TA_system_RNase"/>
</dbReference>
<dbReference type="GO" id="GO:0004518">
    <property type="term" value="F:nuclease activity"/>
    <property type="evidence" value="ECO:0007669"/>
    <property type="project" value="UniProtKB-KW"/>
</dbReference>
<proteinExistence type="inferred from homology"/>
<evidence type="ECO:0000313" key="9">
    <source>
        <dbReference type="EMBL" id="AOO81040.1"/>
    </source>
</evidence>
<dbReference type="CDD" id="cd09854">
    <property type="entry name" value="PIN_VapC-like"/>
    <property type="match status" value="1"/>
</dbReference>
<dbReference type="EMBL" id="CP017147">
    <property type="protein sequence ID" value="AOO81040.1"/>
    <property type="molecule type" value="Genomic_DNA"/>
</dbReference>
<keyword evidence="5" id="KW-0378">Hydrolase</keyword>
<evidence type="ECO:0000256" key="3">
    <source>
        <dbReference type="ARBA" id="ARBA00022722"/>
    </source>
</evidence>
<evidence type="ECO:0000256" key="5">
    <source>
        <dbReference type="ARBA" id="ARBA00022801"/>
    </source>
</evidence>
<accession>A0A1D7U116</accession>
<evidence type="ECO:0000256" key="6">
    <source>
        <dbReference type="ARBA" id="ARBA00022842"/>
    </source>
</evidence>
<evidence type="ECO:0000256" key="4">
    <source>
        <dbReference type="ARBA" id="ARBA00022723"/>
    </source>
</evidence>
<keyword evidence="2" id="KW-1277">Toxin-antitoxin system</keyword>
<comment type="similarity">
    <text evidence="7">Belongs to the PINc/VapC protein family.</text>
</comment>
<dbReference type="Gene3D" id="3.40.50.1010">
    <property type="entry name" value="5'-nuclease"/>
    <property type="match status" value="1"/>
</dbReference>
<dbReference type="InterPro" id="IPR002716">
    <property type="entry name" value="PIN_dom"/>
</dbReference>
<sequence length="139" mass="15411">MSAILIDSNVLLDVMSEDPQWFSWSAQALSEAADSARLVINPIIYAEVSVRYSRIEDLDLALPKAMIDREALPYEAAFLAGKCFLAYRRKGGTKQAPLPDFFIGAHAAISGYRLMTRDPARYRSYFPTVPLVTPGPPKS</sequence>
<evidence type="ECO:0000256" key="2">
    <source>
        <dbReference type="ARBA" id="ARBA00022649"/>
    </source>
</evidence>
<evidence type="ECO:0000259" key="8">
    <source>
        <dbReference type="Pfam" id="PF01850"/>
    </source>
</evidence>
<dbReference type="AlphaFoldDB" id="A0A1D7U116"/>
<evidence type="ECO:0000256" key="1">
    <source>
        <dbReference type="ARBA" id="ARBA00001946"/>
    </source>
</evidence>
<comment type="cofactor">
    <cofactor evidence="1">
        <name>Mg(2+)</name>
        <dbReference type="ChEBI" id="CHEBI:18420"/>
    </cofactor>
</comment>
<keyword evidence="10" id="KW-1185">Reference proteome</keyword>
<dbReference type="PANTHER" id="PTHR33653:SF1">
    <property type="entry name" value="RIBONUCLEASE VAPC2"/>
    <property type="match status" value="1"/>
</dbReference>
<organism evidence="9 10">
    <name type="scientific">Bosea vaviloviae</name>
    <dbReference type="NCBI Taxonomy" id="1526658"/>
    <lineage>
        <taxon>Bacteria</taxon>
        <taxon>Pseudomonadati</taxon>
        <taxon>Pseudomonadota</taxon>
        <taxon>Alphaproteobacteria</taxon>
        <taxon>Hyphomicrobiales</taxon>
        <taxon>Boseaceae</taxon>
        <taxon>Bosea</taxon>
    </lineage>
</organism>
<keyword evidence="4" id="KW-0479">Metal-binding</keyword>